<protein>
    <submittedName>
        <fullName evidence="2">Uncharacterized protein</fullName>
    </submittedName>
</protein>
<feature type="region of interest" description="Disordered" evidence="1">
    <location>
        <begin position="244"/>
        <end position="283"/>
    </location>
</feature>
<feature type="compositionally biased region" description="Low complexity" evidence="1">
    <location>
        <begin position="264"/>
        <end position="280"/>
    </location>
</feature>
<gene>
    <name evidence="2" type="ORF">NLI96_g10526</name>
</gene>
<proteinExistence type="predicted"/>
<feature type="compositionally biased region" description="Polar residues" evidence="1">
    <location>
        <begin position="170"/>
        <end position="180"/>
    </location>
</feature>
<evidence type="ECO:0000313" key="3">
    <source>
        <dbReference type="Proteomes" id="UP001212997"/>
    </source>
</evidence>
<feature type="compositionally biased region" description="Low complexity" evidence="1">
    <location>
        <begin position="189"/>
        <end position="207"/>
    </location>
</feature>
<keyword evidence="3" id="KW-1185">Reference proteome</keyword>
<organism evidence="2 3">
    <name type="scientific">Meripilus lineatus</name>
    <dbReference type="NCBI Taxonomy" id="2056292"/>
    <lineage>
        <taxon>Eukaryota</taxon>
        <taxon>Fungi</taxon>
        <taxon>Dikarya</taxon>
        <taxon>Basidiomycota</taxon>
        <taxon>Agaricomycotina</taxon>
        <taxon>Agaricomycetes</taxon>
        <taxon>Polyporales</taxon>
        <taxon>Meripilaceae</taxon>
        <taxon>Meripilus</taxon>
    </lineage>
</organism>
<dbReference type="Proteomes" id="UP001212997">
    <property type="component" value="Unassembled WGS sequence"/>
</dbReference>
<name>A0AAD5UTL2_9APHY</name>
<comment type="caution">
    <text evidence="2">The sequence shown here is derived from an EMBL/GenBank/DDBJ whole genome shotgun (WGS) entry which is preliminary data.</text>
</comment>
<accession>A0AAD5UTL2</accession>
<evidence type="ECO:0000313" key="2">
    <source>
        <dbReference type="EMBL" id="KAJ3477338.1"/>
    </source>
</evidence>
<sequence length="314" mass="32033">MATPVVKPTIAITAMSTPSGSEGLVTPPTTPPNVGRSRSSSLPTEFDYKPVEETSVPQERPHEFEDVASAPRITLIGGMPATTVEPVVPESEVPFSPTSPSRNPVHFMSFEGLGLSGISGAARDVRGLVSPPRSRDASEDGGSGEGGRSSPTLPILDLKIPGALGPIKLRSTSPTSTPPNERSKDQAGSPAASSPSSASSSSSSVSSMFRSLESPLSPVGNNAGRVDTTDSSYAAFVRQWCFAQSTPPTPGVQHSPDTNEGSAHKASSSGGHPASSGSASVGKKWTTTGYGFPGFNFGVGVTPDAGMVGGESRP</sequence>
<feature type="region of interest" description="Disordered" evidence="1">
    <location>
        <begin position="1"/>
        <end position="67"/>
    </location>
</feature>
<reference evidence="2" key="1">
    <citation type="submission" date="2022-07" db="EMBL/GenBank/DDBJ databases">
        <title>Genome Sequence of Physisporinus lineatus.</title>
        <authorList>
            <person name="Buettner E."/>
        </authorList>
    </citation>
    <scope>NUCLEOTIDE SEQUENCE</scope>
    <source>
        <strain evidence="2">VT162</strain>
    </source>
</reference>
<evidence type="ECO:0000256" key="1">
    <source>
        <dbReference type="SAM" id="MobiDB-lite"/>
    </source>
</evidence>
<dbReference type="AlphaFoldDB" id="A0AAD5UTL2"/>
<feature type="region of interest" description="Disordered" evidence="1">
    <location>
        <begin position="124"/>
        <end position="227"/>
    </location>
</feature>
<dbReference type="EMBL" id="JANAWD010000605">
    <property type="protein sequence ID" value="KAJ3477338.1"/>
    <property type="molecule type" value="Genomic_DNA"/>
</dbReference>